<dbReference type="OrthoDB" id="183992at2759"/>
<dbReference type="AlphaFoldDB" id="A0A8K1CB51"/>
<evidence type="ECO:0000313" key="2">
    <source>
        <dbReference type="Proteomes" id="UP000794436"/>
    </source>
</evidence>
<comment type="caution">
    <text evidence="1">The sequence shown here is derived from an EMBL/GenBank/DDBJ whole genome shotgun (WGS) entry which is preliminary data.</text>
</comment>
<dbReference type="InterPro" id="IPR036770">
    <property type="entry name" value="Ankyrin_rpt-contain_sf"/>
</dbReference>
<keyword evidence="2" id="KW-1185">Reference proteome</keyword>
<reference evidence="1" key="1">
    <citation type="submission" date="2019-03" db="EMBL/GenBank/DDBJ databases">
        <title>Long read genome sequence of the mycoparasitic Pythium oligandrum ATCC 38472 isolated from sugarbeet rhizosphere.</title>
        <authorList>
            <person name="Gaulin E."/>
        </authorList>
    </citation>
    <scope>NUCLEOTIDE SEQUENCE</scope>
    <source>
        <strain evidence="1">ATCC 38472_TT</strain>
    </source>
</reference>
<organism evidence="1 2">
    <name type="scientific">Pythium oligandrum</name>
    <name type="common">Mycoparasitic fungus</name>
    <dbReference type="NCBI Taxonomy" id="41045"/>
    <lineage>
        <taxon>Eukaryota</taxon>
        <taxon>Sar</taxon>
        <taxon>Stramenopiles</taxon>
        <taxon>Oomycota</taxon>
        <taxon>Peronosporomycetes</taxon>
        <taxon>Pythiales</taxon>
        <taxon>Pythiaceae</taxon>
        <taxon>Pythium</taxon>
    </lineage>
</organism>
<dbReference type="PANTHER" id="PTHR46586">
    <property type="entry name" value="ANKYRIN REPEAT-CONTAINING PROTEIN"/>
    <property type="match status" value="1"/>
</dbReference>
<dbReference type="Gene3D" id="1.25.40.20">
    <property type="entry name" value="Ankyrin repeat-containing domain"/>
    <property type="match status" value="2"/>
</dbReference>
<dbReference type="SUPFAM" id="SSF48403">
    <property type="entry name" value="Ankyrin repeat"/>
    <property type="match status" value="1"/>
</dbReference>
<protein>
    <recommendedName>
        <fullName evidence="3">Ankyrin repeat-containing domain</fullName>
    </recommendedName>
</protein>
<name>A0A8K1CB51_PYTOL</name>
<dbReference type="Proteomes" id="UP000794436">
    <property type="component" value="Unassembled WGS sequence"/>
</dbReference>
<dbReference type="SUPFAM" id="SSF140860">
    <property type="entry name" value="Pseudo ankyrin repeat-like"/>
    <property type="match status" value="1"/>
</dbReference>
<dbReference type="PANTHER" id="PTHR46586:SF3">
    <property type="entry name" value="ANKYRIN REPEAT-CONTAINING PROTEIN"/>
    <property type="match status" value="1"/>
</dbReference>
<dbReference type="EMBL" id="SPLM01000108">
    <property type="protein sequence ID" value="TMW60066.1"/>
    <property type="molecule type" value="Genomic_DNA"/>
</dbReference>
<dbReference type="InterPro" id="IPR052050">
    <property type="entry name" value="SecEffector_AnkRepeat"/>
</dbReference>
<evidence type="ECO:0000313" key="1">
    <source>
        <dbReference type="EMBL" id="TMW60066.1"/>
    </source>
</evidence>
<sequence>MRTLQAPLIHILLVDELRELFVSWLGYEDKVWLWICALEWELDDVARYLRYEATDSTFPKEDALMEMALGCGCFNVVWHILEKTQVDEKRPASSVKWMEWLEDHHPRMYSGHVMERAAARGDLALVEWLHSTCEYNTHGAVSAAASQGHLEVAQWLLDHRVSSDTKQWLADQLISSKPVIHGRMPQDNIHVNVRLGTLGLMMWTVNGSVPFFCVRDPKARKGVVFVNGSDVVKSSGSLISKPDALVFAVHIGDLDLLQRISEDKDASRDTNIPKAATLAARLGRLDILQWLYTQRVGNLPVQALYEAARSGRLDVIEWVIACGRTESFDPDILLLAGVASASQQVVEWICDLFPVTRLTTEPSRLSKSAAAVAYWEDLKDTKVVEVLEWLCVNDRAQPSWWLIEMACRAGKLSFLRDLIKDVHVDEMMASSLIQGLNEACLRGHLEVVVYLTEEMGMLCREGFESAMSQGHRGVAEYLLRMNPQHCPPLSSTTALRMVYDGHVDLVEWEYSTGRMQCLDGMWRCEVERVFRTESLRDSISRYRSVEVNDLRRMRVVAQWLLSHETFGADMVYFVARWAAQRCQTDLFRLAITTIKSRYLYCATYPKWRLPFDIGRLLDLVIEYTTLGDIAQMLLELYPPAISPRVIQWAIECEQTEILQRWGEKVPPPTLAIPPTSPRNVVYRRREEDQSDRITTRVAVCVAVWGVVGYFVYSA</sequence>
<proteinExistence type="predicted"/>
<evidence type="ECO:0008006" key="3">
    <source>
        <dbReference type="Google" id="ProtNLM"/>
    </source>
</evidence>
<gene>
    <name evidence="1" type="ORF">Poli38472_000108</name>
</gene>
<accession>A0A8K1CB51</accession>